<sequence>MRLELQKRELSSTRNGVQDTIDAADNHRWGLSGSSNPSSFLSQKNSLLNMSNHLIDSSQNEDIGDKCVLSDGTSSRNGDIGDKCVLSDRTNGTTGTEIVNGLFSFRKSERVSEYPGTSHHVKELGHSRGSNDRTSMEEMIVVDKGEGTTVSDILSLEFDPWDDSWSSANNFAKLLGQMDKQDGLSKLSNLQKTQKTTQSRFSFVRQENQAKLGDSSCRDINHAQRFNSSMQGSYGNHFENTLPINNFEGANAIGSRSSVILSDRIVGVSRANVSVPPGFSVPNRAPPPGFSSHDRYDQDFNTCSEISPFCGSNHSQFHAYSTGNAGNVEFIDPAILAVGKGRSSLRVNNTEIGLGSTFPSQLNAFESEQII</sequence>
<evidence type="ECO:0000313" key="1">
    <source>
        <dbReference type="EMBL" id="KAJ6799819.1"/>
    </source>
</evidence>
<name>A0AAX6E7C0_IRIPA</name>
<evidence type="ECO:0000313" key="2">
    <source>
        <dbReference type="Proteomes" id="UP001140949"/>
    </source>
</evidence>
<organism evidence="1 2">
    <name type="scientific">Iris pallida</name>
    <name type="common">Sweet iris</name>
    <dbReference type="NCBI Taxonomy" id="29817"/>
    <lineage>
        <taxon>Eukaryota</taxon>
        <taxon>Viridiplantae</taxon>
        <taxon>Streptophyta</taxon>
        <taxon>Embryophyta</taxon>
        <taxon>Tracheophyta</taxon>
        <taxon>Spermatophyta</taxon>
        <taxon>Magnoliopsida</taxon>
        <taxon>Liliopsida</taxon>
        <taxon>Asparagales</taxon>
        <taxon>Iridaceae</taxon>
        <taxon>Iridoideae</taxon>
        <taxon>Irideae</taxon>
        <taxon>Iris</taxon>
    </lineage>
</organism>
<reference evidence="1" key="2">
    <citation type="submission" date="2023-04" db="EMBL/GenBank/DDBJ databases">
        <authorList>
            <person name="Bruccoleri R.E."/>
            <person name="Oakeley E.J."/>
            <person name="Faust A.-M."/>
            <person name="Dessus-Babus S."/>
            <person name="Altorfer M."/>
            <person name="Burckhardt D."/>
            <person name="Oertli M."/>
            <person name="Naumann U."/>
            <person name="Petersen F."/>
            <person name="Wong J."/>
        </authorList>
    </citation>
    <scope>NUCLEOTIDE SEQUENCE</scope>
    <source>
        <strain evidence="1">GSM-AAB239-AS_SAM_17_03QT</strain>
        <tissue evidence="1">Leaf</tissue>
    </source>
</reference>
<comment type="caution">
    <text evidence="1">The sequence shown here is derived from an EMBL/GenBank/DDBJ whole genome shotgun (WGS) entry which is preliminary data.</text>
</comment>
<dbReference type="AlphaFoldDB" id="A0AAX6E7C0"/>
<protein>
    <submittedName>
        <fullName evidence="1">Uncharacterized protein</fullName>
    </submittedName>
</protein>
<dbReference type="PANTHER" id="PTHR12603:SF41">
    <property type="entry name" value="NUCLEIC ACID BINDING NABP DOMAIN-CONTAINING PROTEIN"/>
    <property type="match status" value="1"/>
</dbReference>
<dbReference type="GO" id="GO:0004842">
    <property type="term" value="F:ubiquitin-protein transferase activity"/>
    <property type="evidence" value="ECO:0007669"/>
    <property type="project" value="InterPro"/>
</dbReference>
<dbReference type="GO" id="GO:0016567">
    <property type="term" value="P:protein ubiquitination"/>
    <property type="evidence" value="ECO:0007669"/>
    <property type="project" value="TreeGrafter"/>
</dbReference>
<dbReference type="Proteomes" id="UP001140949">
    <property type="component" value="Unassembled WGS sequence"/>
</dbReference>
<dbReference type="InterPro" id="IPR039780">
    <property type="entry name" value="Mot2"/>
</dbReference>
<dbReference type="PANTHER" id="PTHR12603">
    <property type="entry name" value="CCR4-NOT TRANSCRIPTION COMPLEX RELATED"/>
    <property type="match status" value="1"/>
</dbReference>
<dbReference type="GO" id="GO:0030014">
    <property type="term" value="C:CCR4-NOT complex"/>
    <property type="evidence" value="ECO:0007669"/>
    <property type="project" value="InterPro"/>
</dbReference>
<keyword evidence="2" id="KW-1185">Reference proteome</keyword>
<proteinExistence type="predicted"/>
<dbReference type="EMBL" id="JANAVB010039219">
    <property type="protein sequence ID" value="KAJ6799819.1"/>
    <property type="molecule type" value="Genomic_DNA"/>
</dbReference>
<gene>
    <name evidence="1" type="ORF">M6B38_203740</name>
</gene>
<accession>A0AAX6E7C0</accession>
<reference evidence="1" key="1">
    <citation type="journal article" date="2023" name="GigaByte">
        <title>Genome assembly of the bearded iris, Iris pallida Lam.</title>
        <authorList>
            <person name="Bruccoleri R.E."/>
            <person name="Oakeley E.J."/>
            <person name="Faust A.M.E."/>
            <person name="Altorfer M."/>
            <person name="Dessus-Babus S."/>
            <person name="Burckhardt D."/>
            <person name="Oertli M."/>
            <person name="Naumann U."/>
            <person name="Petersen F."/>
            <person name="Wong J."/>
        </authorList>
    </citation>
    <scope>NUCLEOTIDE SEQUENCE</scope>
    <source>
        <strain evidence="1">GSM-AAB239-AS_SAM_17_03QT</strain>
    </source>
</reference>